<dbReference type="Proteomes" id="UP000515317">
    <property type="component" value="Chromosome"/>
</dbReference>
<protein>
    <recommendedName>
        <fullName evidence="3">Head-tail adaptor protein</fullName>
    </recommendedName>
</protein>
<dbReference type="NCBIfam" id="TIGR01563">
    <property type="entry name" value="gp16_SPP1"/>
    <property type="match status" value="1"/>
</dbReference>
<dbReference type="InterPro" id="IPR038666">
    <property type="entry name" value="SSP1_head-tail_sf"/>
</dbReference>
<evidence type="ECO:0000313" key="2">
    <source>
        <dbReference type="Proteomes" id="UP000515317"/>
    </source>
</evidence>
<dbReference type="AlphaFoldDB" id="A0A6S6QM84"/>
<evidence type="ECO:0008006" key="3">
    <source>
        <dbReference type="Google" id="ProtNLM"/>
    </source>
</evidence>
<keyword evidence="2" id="KW-1185">Reference proteome</keyword>
<reference evidence="1 2" key="1">
    <citation type="submission" date="2020-08" db="EMBL/GenBank/DDBJ databases">
        <title>Genome sequence of Rhizobiales bacterium strain IZ6.</title>
        <authorList>
            <person name="Nakai R."/>
            <person name="Naganuma T."/>
        </authorList>
    </citation>
    <scope>NUCLEOTIDE SEQUENCE [LARGE SCALE GENOMIC DNA]</scope>
    <source>
        <strain evidence="1 2">IZ6</strain>
    </source>
</reference>
<sequence length="115" mass="12592">MAVRSEDFDRKVILRLATPGTRSGGLNEYVPGPVTEITVPASKRDVSDSERVSAQEVGAEITTRFQVRWSSLVNTSTVNAKDSVELDGLRYEIVAVKEIGRREGVEISAVARTDQ</sequence>
<evidence type="ECO:0000313" key="1">
    <source>
        <dbReference type="EMBL" id="BCJ90039.1"/>
    </source>
</evidence>
<dbReference type="Pfam" id="PF05521">
    <property type="entry name" value="Phage_HCP"/>
    <property type="match status" value="1"/>
</dbReference>
<gene>
    <name evidence="1" type="ORF">IZ6_07740</name>
</gene>
<proteinExistence type="predicted"/>
<accession>A0A6S6QM84</accession>
<dbReference type="Gene3D" id="2.40.10.270">
    <property type="entry name" value="Bacteriophage SPP1 head-tail adaptor protein"/>
    <property type="match status" value="1"/>
</dbReference>
<dbReference type="InterPro" id="IPR008767">
    <property type="entry name" value="Phage_SPP1_head-tail_adaptor"/>
</dbReference>
<dbReference type="RefSeq" id="WP_222876699.1">
    <property type="nucleotide sequence ID" value="NZ_AP023361.1"/>
</dbReference>
<dbReference type="EMBL" id="AP023361">
    <property type="protein sequence ID" value="BCJ90039.1"/>
    <property type="molecule type" value="Genomic_DNA"/>
</dbReference>
<name>A0A6S6QM84_9HYPH</name>
<dbReference type="KEGG" id="tso:IZ6_07740"/>
<organism evidence="1 2">
    <name type="scientific">Terrihabitans soli</name>
    <dbReference type="NCBI Taxonomy" id="708113"/>
    <lineage>
        <taxon>Bacteria</taxon>
        <taxon>Pseudomonadati</taxon>
        <taxon>Pseudomonadota</taxon>
        <taxon>Alphaproteobacteria</taxon>
        <taxon>Hyphomicrobiales</taxon>
        <taxon>Terrihabitans</taxon>
    </lineage>
</organism>